<evidence type="ECO:0000256" key="5">
    <source>
        <dbReference type="RuleBase" id="RU003845"/>
    </source>
</evidence>
<dbReference type="GO" id="GO:0006869">
    <property type="term" value="P:lipid transport"/>
    <property type="evidence" value="ECO:0007669"/>
    <property type="project" value="UniProtKB-KW"/>
</dbReference>
<dbReference type="Pfam" id="PF01237">
    <property type="entry name" value="Oxysterol_BP"/>
    <property type="match status" value="1"/>
</dbReference>
<gene>
    <name evidence="9" type="primary">LOC113793830</name>
</gene>
<dbReference type="Gene3D" id="6.10.140.1150">
    <property type="match status" value="1"/>
</dbReference>
<dbReference type="GO" id="GO:0032934">
    <property type="term" value="F:sterol binding"/>
    <property type="evidence" value="ECO:0007669"/>
    <property type="project" value="TreeGrafter"/>
</dbReference>
<evidence type="ECO:0000313" key="9">
    <source>
        <dbReference type="RefSeq" id="XP_027199702.1"/>
    </source>
</evidence>
<accession>A0A6P6Y2I0</accession>
<evidence type="ECO:0000256" key="2">
    <source>
        <dbReference type="ARBA" id="ARBA00023055"/>
    </source>
</evidence>
<dbReference type="PANTHER" id="PTHR10972">
    <property type="entry name" value="OXYSTEROL-BINDING PROTEIN-RELATED"/>
    <property type="match status" value="1"/>
</dbReference>
<dbReference type="PROSITE" id="PS01013">
    <property type="entry name" value="OSBP"/>
    <property type="match status" value="1"/>
</dbReference>
<dbReference type="GO" id="GO:0005829">
    <property type="term" value="C:cytosol"/>
    <property type="evidence" value="ECO:0007669"/>
    <property type="project" value="TreeGrafter"/>
</dbReference>
<dbReference type="InParanoid" id="A0A6P6Y2I0"/>
<dbReference type="RefSeq" id="XP_027199702.1">
    <property type="nucleotide sequence ID" value="XM_027343901.1"/>
</dbReference>
<evidence type="ECO:0000256" key="1">
    <source>
        <dbReference type="ARBA" id="ARBA00022448"/>
    </source>
</evidence>
<comment type="similarity">
    <text evidence="4">Belongs to the OSBP family.</text>
</comment>
<dbReference type="GO" id="GO:0005794">
    <property type="term" value="C:Golgi apparatus"/>
    <property type="evidence" value="ECO:0007669"/>
    <property type="project" value="TreeGrafter"/>
</dbReference>
<dbReference type="GO" id="GO:0016020">
    <property type="term" value="C:membrane"/>
    <property type="evidence" value="ECO:0007669"/>
    <property type="project" value="TreeGrafter"/>
</dbReference>
<dbReference type="Gene3D" id="2.30.29.30">
    <property type="entry name" value="Pleckstrin-homology domain (PH domain)/Phosphotyrosine-binding domain (PTB)"/>
    <property type="match status" value="1"/>
</dbReference>
<evidence type="ECO:0000256" key="6">
    <source>
        <dbReference type="SAM" id="MobiDB-lite"/>
    </source>
</evidence>
<dbReference type="InterPro" id="IPR037239">
    <property type="entry name" value="OSBP_sf"/>
</dbReference>
<feature type="domain" description="PH" evidence="7">
    <location>
        <begin position="1"/>
        <end position="98"/>
    </location>
</feature>
<dbReference type="SUPFAM" id="SSF144000">
    <property type="entry name" value="Oxysterol-binding protein-like"/>
    <property type="match status" value="1"/>
</dbReference>
<organism evidence="8 9">
    <name type="scientific">Dermatophagoides pteronyssinus</name>
    <name type="common">European house dust mite</name>
    <dbReference type="NCBI Taxonomy" id="6956"/>
    <lineage>
        <taxon>Eukaryota</taxon>
        <taxon>Metazoa</taxon>
        <taxon>Ecdysozoa</taxon>
        <taxon>Arthropoda</taxon>
        <taxon>Chelicerata</taxon>
        <taxon>Arachnida</taxon>
        <taxon>Acari</taxon>
        <taxon>Acariformes</taxon>
        <taxon>Sarcoptiformes</taxon>
        <taxon>Astigmata</taxon>
        <taxon>Psoroptidia</taxon>
        <taxon>Analgoidea</taxon>
        <taxon>Pyroglyphidae</taxon>
        <taxon>Dermatophagoidinae</taxon>
        <taxon>Dermatophagoides</taxon>
    </lineage>
</organism>
<feature type="region of interest" description="Disordered" evidence="6">
    <location>
        <begin position="351"/>
        <end position="378"/>
    </location>
</feature>
<evidence type="ECO:0000313" key="8">
    <source>
        <dbReference type="Proteomes" id="UP000515146"/>
    </source>
</evidence>
<feature type="compositionally biased region" description="Acidic residues" evidence="6">
    <location>
        <begin position="354"/>
        <end position="370"/>
    </location>
</feature>
<dbReference type="PROSITE" id="PS50003">
    <property type="entry name" value="PH_DOMAIN"/>
    <property type="match status" value="1"/>
</dbReference>
<dbReference type="Gene3D" id="1.10.287.2720">
    <property type="match status" value="1"/>
</dbReference>
<evidence type="ECO:0000256" key="3">
    <source>
        <dbReference type="ARBA" id="ARBA00023121"/>
    </source>
</evidence>
<dbReference type="InterPro" id="IPR018494">
    <property type="entry name" value="Oxysterol-bd_CS"/>
</dbReference>
<name>A0A6P6Y2I0_DERPT</name>
<dbReference type="KEGG" id="dpte:113793830"/>
<dbReference type="Gene3D" id="2.40.160.120">
    <property type="match status" value="1"/>
</dbReference>
<dbReference type="SMART" id="SM00233">
    <property type="entry name" value="PH"/>
    <property type="match status" value="1"/>
</dbReference>
<dbReference type="InterPro" id="IPR011993">
    <property type="entry name" value="PH-like_dom_sf"/>
</dbReference>
<dbReference type="OMA" id="CTIEQKQ"/>
<keyword evidence="8" id="KW-1185">Reference proteome</keyword>
<keyword evidence="1 5" id="KW-0813">Transport</keyword>
<keyword evidence="2 5" id="KW-0445">Lipid transport</keyword>
<dbReference type="InterPro" id="IPR000648">
    <property type="entry name" value="Oxysterol-bd"/>
</dbReference>
<evidence type="ECO:0000259" key="7">
    <source>
        <dbReference type="PROSITE" id="PS50003"/>
    </source>
</evidence>
<dbReference type="InterPro" id="IPR001849">
    <property type="entry name" value="PH_domain"/>
</dbReference>
<dbReference type="FunCoup" id="A0A6P6Y2I0">
    <property type="interactions" value="1619"/>
</dbReference>
<evidence type="ECO:0000256" key="4">
    <source>
        <dbReference type="RuleBase" id="RU003844"/>
    </source>
</evidence>
<dbReference type="OrthoDB" id="14833at2759"/>
<protein>
    <recommendedName>
        <fullName evidence="5">Oxysterol-binding protein</fullName>
    </recommendedName>
</protein>
<proteinExistence type="inferred from homology"/>
<reference evidence="9" key="1">
    <citation type="submission" date="2025-08" db="UniProtKB">
        <authorList>
            <consortium name="RefSeq"/>
        </authorList>
    </citation>
    <scope>IDENTIFICATION</scope>
    <source>
        <strain evidence="9">Airmid</strain>
    </source>
</reference>
<sequence length="814" mass="94315">MVIMQGPLLKWTNMMKGYQQRWFVLDEINGLLSYYTSPEKLVRGDRRGCIRLRDAILGIEDDDDTIFSITSDTEVFHCKAHSMKERDEWINSLSDIIELFQQQRRYRRFRYNNNNNKKQNQKHQRSNALLMPIQQQQRSIDDIDDDEDDEKILNKFNHYLIETDSYLQILIKQFQKLDSKITTTANGDDIIGDDKSTDQIKLLKERSTYFLDSIKHTIVLLQIAKNLKFPVSGIYRQQPQQQQQSEHQESSEDLSLLNKVPENNLPDNQNATIINDFSIVNDNDEKQSISSIIQPDLNNVDDESTLIRNQQLQQSSSSEFQPNKSTLDDFIYSDKFIKNYYNQTIPDISYASSGDDDDDDFFDANDESENSDNSMSLIKMPSTKKLSLRATSMTTSSTCDNNNDDDDDGQNVVVASVVDDNDEINFDKLYESSDDSNDELQCHRIQSHGSVISHLISQVKIGMDLTKVALPTFILERRSLLEMYADFFAHADIFCSIPDYKTPEERMIQVTRWYLSAFHAGRKGSIAKKPYNPILGEVFRCYWNLSSTTTTTNNNDSPLPWAKTSDLIFIAEQVSHHPPISAFYAENIEKRIMCCAQIWTKSKFLGLSIGVNNIGKGSIYLLDHDEEYTCTFPSAYGRSILTEPWFEFGGSVQIECEKSGYQTKIDFLTKPFYGGKRNRINAEIFDPNTKLLATINGEWNGRMEVKFIRNKSLQPKSEPFVDTKTLPVIKKQVKPINEQEDYESRKLWKHVTLALKKQNVDEATEAKYQIEQRQRELVKEREQLASKWQNRMFHNIGEKWIFNEPLTNRKSLTR</sequence>
<dbReference type="FunFam" id="1.10.287.2720:FF:000001">
    <property type="entry name" value="Oxysterol-binding OBPalpha"/>
    <property type="match status" value="1"/>
</dbReference>
<dbReference type="PANTHER" id="PTHR10972:SF200">
    <property type="entry name" value="OXYSTEROL-BINDING PROTEIN-RELATED PROTEIN 9"/>
    <property type="match status" value="1"/>
</dbReference>
<keyword evidence="3" id="KW-0446">Lipid-binding</keyword>
<dbReference type="Proteomes" id="UP000515146">
    <property type="component" value="Unplaced"/>
</dbReference>
<dbReference type="FunFam" id="2.40.160.120:FF:000014">
    <property type="entry name" value="Oxysterol-binding protein"/>
    <property type="match status" value="1"/>
</dbReference>
<dbReference type="SUPFAM" id="SSF50729">
    <property type="entry name" value="PH domain-like"/>
    <property type="match status" value="1"/>
</dbReference>
<dbReference type="Pfam" id="PF00169">
    <property type="entry name" value="PH"/>
    <property type="match status" value="1"/>
</dbReference>
<dbReference type="AlphaFoldDB" id="A0A6P6Y2I0"/>